<keyword evidence="3" id="KW-1185">Reference proteome</keyword>
<dbReference type="InterPro" id="IPR019734">
    <property type="entry name" value="TPR_rpt"/>
</dbReference>
<dbReference type="Pfam" id="PF04575">
    <property type="entry name" value="SlipAM"/>
    <property type="match status" value="1"/>
</dbReference>
<name>A0A418SCE2_9RHOB</name>
<dbReference type="AlphaFoldDB" id="A0A418SCE2"/>
<dbReference type="KEGG" id="palw:PSAL_012970"/>
<evidence type="ECO:0000259" key="1">
    <source>
        <dbReference type="Pfam" id="PF04575"/>
    </source>
</evidence>
<dbReference type="Pfam" id="PF14559">
    <property type="entry name" value="TPR_19"/>
    <property type="match status" value="1"/>
</dbReference>
<feature type="domain" description="Surface lipoprotein assembly modifier C-terminal" evidence="1">
    <location>
        <begin position="130"/>
        <end position="405"/>
    </location>
</feature>
<dbReference type="Gene3D" id="1.25.40.10">
    <property type="entry name" value="Tetratricopeptide repeat domain"/>
    <property type="match status" value="1"/>
</dbReference>
<evidence type="ECO:0000313" key="2">
    <source>
        <dbReference type="EMBL" id="QPM90064.1"/>
    </source>
</evidence>
<dbReference type="RefSeq" id="WP_119840693.1">
    <property type="nucleotide sequence ID" value="NZ_CP060436.1"/>
</dbReference>
<proteinExistence type="predicted"/>
<sequence length="415" mass="46196">MLRIFFAWCQSPHRMLVVILLAIFPLGVLAEDGKTPFEVFSDLMQLGQASLSEGDPKQGEAYFSQALRLAPGSLRAQLSLAEAFARQKQVRRAEAYLRHLLLDPARRANSAAYLAAIRILQDRYPVTGAGSFAILPSTNVANASSSPYFDTLLGRFTIENGGNAVSGIGVEVSGQGSYRFALDDGLSLELGGAVSHTWYDAPELRLWQGRVTVDIRRLTPVGESRVGLHYDRTFYPDIARSSPDRTATGVHGSWSWVLDARNRIAVYGLTEFRDYLNRPSFTGPFGKVGLNWSRRIGDSGTLTLGASVERLRPRLDYHRYWGGDLRAGYEQNLTRTLRGGLSMRASFRQYDTDFAAVNFSRKDVVYRPGLSLSDSRIKVMGGTPKLSCEYQIQNSNIALYTMSSVNCRIGWSYRF</sequence>
<dbReference type="PROSITE" id="PS50005">
    <property type="entry name" value="TPR"/>
    <property type="match status" value="1"/>
</dbReference>
<reference evidence="2 3" key="1">
    <citation type="submission" date="2020-08" db="EMBL/GenBank/DDBJ databases">
        <title>Genome sequence of Rhodobacteraceae bacterium Lw-13e.</title>
        <authorList>
            <person name="Poehlein A."/>
            <person name="Wolter L."/>
            <person name="Daniel R."/>
            <person name="Brinkhoff T."/>
        </authorList>
    </citation>
    <scope>NUCLEOTIDE SEQUENCE [LARGE SCALE GENOMIC DNA]</scope>
    <source>
        <strain evidence="2 3">Lw-13e</strain>
    </source>
</reference>
<organism evidence="2 3">
    <name type="scientific">Pseudooceanicola algae</name>
    <dbReference type="NCBI Taxonomy" id="1537215"/>
    <lineage>
        <taxon>Bacteria</taxon>
        <taxon>Pseudomonadati</taxon>
        <taxon>Pseudomonadota</taxon>
        <taxon>Alphaproteobacteria</taxon>
        <taxon>Rhodobacterales</taxon>
        <taxon>Paracoccaceae</taxon>
        <taxon>Pseudooceanicola</taxon>
    </lineage>
</organism>
<dbReference type="SUPFAM" id="SSF48452">
    <property type="entry name" value="TPR-like"/>
    <property type="match status" value="1"/>
</dbReference>
<dbReference type="InterPro" id="IPR011990">
    <property type="entry name" value="TPR-like_helical_dom_sf"/>
</dbReference>
<dbReference type="OrthoDB" id="7846225at2"/>
<protein>
    <recommendedName>
        <fullName evidence="1">Surface lipoprotein assembly modifier C-terminal domain-containing protein</fullName>
    </recommendedName>
</protein>
<dbReference type="InterPro" id="IPR007655">
    <property type="entry name" value="Slam_C"/>
</dbReference>
<accession>A0A418SCE2</accession>
<gene>
    <name evidence="2" type="ORF">PSAL_012970</name>
</gene>
<dbReference type="EMBL" id="CP060436">
    <property type="protein sequence ID" value="QPM90064.1"/>
    <property type="molecule type" value="Genomic_DNA"/>
</dbReference>
<evidence type="ECO:0000313" key="3">
    <source>
        <dbReference type="Proteomes" id="UP000283786"/>
    </source>
</evidence>
<dbReference type="Proteomes" id="UP000283786">
    <property type="component" value="Chromosome"/>
</dbReference>